<dbReference type="InterPro" id="IPR012292">
    <property type="entry name" value="Globin/Proto"/>
</dbReference>
<dbReference type="InterPro" id="IPR004090">
    <property type="entry name" value="Chemotax_Me-accpt_rcpt"/>
</dbReference>
<dbReference type="KEGG" id="gso:PH603_13765"/>
<dbReference type="PANTHER" id="PTHR32089">
    <property type="entry name" value="METHYL-ACCEPTING CHEMOTAXIS PROTEIN MCPB"/>
    <property type="match status" value="1"/>
</dbReference>
<dbReference type="Pfam" id="PF11563">
    <property type="entry name" value="Protoglobin"/>
    <property type="match status" value="1"/>
</dbReference>
<feature type="domain" description="Methyl-accepting transducer" evidence="4">
    <location>
        <begin position="182"/>
        <end position="411"/>
    </location>
</feature>
<dbReference type="Pfam" id="PF00015">
    <property type="entry name" value="MCPsignal"/>
    <property type="match status" value="1"/>
</dbReference>
<gene>
    <name evidence="5" type="ORF">PH603_13765</name>
</gene>
<dbReference type="PROSITE" id="PS50111">
    <property type="entry name" value="CHEMOTAXIS_TRANSDUC_2"/>
    <property type="match status" value="1"/>
</dbReference>
<dbReference type="InterPro" id="IPR004089">
    <property type="entry name" value="MCPsignal_dom"/>
</dbReference>
<dbReference type="InterPro" id="IPR009050">
    <property type="entry name" value="Globin-like_sf"/>
</dbReference>
<dbReference type="InterPro" id="IPR039379">
    <property type="entry name" value="Protoglobin_sensor_dom"/>
</dbReference>
<evidence type="ECO:0000313" key="6">
    <source>
        <dbReference type="Proteomes" id="UP001217500"/>
    </source>
</evidence>
<dbReference type="AlphaFoldDB" id="A0AAE9XR51"/>
<dbReference type="InterPro" id="IPR044398">
    <property type="entry name" value="Globin-sensor_dom"/>
</dbReference>
<dbReference type="Proteomes" id="UP001217500">
    <property type="component" value="Chromosome"/>
</dbReference>
<dbReference type="GO" id="GO:0020037">
    <property type="term" value="F:heme binding"/>
    <property type="evidence" value="ECO:0007669"/>
    <property type="project" value="InterPro"/>
</dbReference>
<evidence type="ECO:0000313" key="5">
    <source>
        <dbReference type="EMBL" id="WCL53601.1"/>
    </source>
</evidence>
<keyword evidence="6" id="KW-1185">Reference proteome</keyword>
<dbReference type="GO" id="GO:0006935">
    <property type="term" value="P:chemotaxis"/>
    <property type="evidence" value="ECO:0007669"/>
    <property type="project" value="InterPro"/>
</dbReference>
<dbReference type="PRINTS" id="PR00260">
    <property type="entry name" value="CHEMTRNSDUCR"/>
</dbReference>
<reference evidence="5" key="1">
    <citation type="submission" date="2023-01" db="EMBL/GenBank/DDBJ databases">
        <title>The genome sequence of Kordiimonadaceae bacterium 6D33.</title>
        <authorList>
            <person name="Liu Y."/>
        </authorList>
    </citation>
    <scope>NUCLEOTIDE SEQUENCE</scope>
    <source>
        <strain evidence="5">6D33</strain>
    </source>
</reference>
<dbReference type="SMART" id="SM00283">
    <property type="entry name" value="MA"/>
    <property type="match status" value="1"/>
</dbReference>
<comment type="similarity">
    <text evidence="2">Belongs to the methyl-accepting chemotaxis (MCP) protein family.</text>
</comment>
<organism evidence="5 6">
    <name type="scientific">Gimibacter soli</name>
    <dbReference type="NCBI Taxonomy" id="3024400"/>
    <lineage>
        <taxon>Bacteria</taxon>
        <taxon>Pseudomonadati</taxon>
        <taxon>Pseudomonadota</taxon>
        <taxon>Alphaproteobacteria</taxon>
        <taxon>Kordiimonadales</taxon>
        <taxon>Temperatibacteraceae</taxon>
        <taxon>Gimibacter</taxon>
    </lineage>
</organism>
<dbReference type="GO" id="GO:0004888">
    <property type="term" value="F:transmembrane signaling receptor activity"/>
    <property type="evidence" value="ECO:0007669"/>
    <property type="project" value="InterPro"/>
</dbReference>
<dbReference type="GO" id="GO:0019825">
    <property type="term" value="F:oxygen binding"/>
    <property type="evidence" value="ECO:0007669"/>
    <property type="project" value="InterPro"/>
</dbReference>
<evidence type="ECO:0000256" key="3">
    <source>
        <dbReference type="PROSITE-ProRule" id="PRU00284"/>
    </source>
</evidence>
<dbReference type="PANTHER" id="PTHR32089:SF112">
    <property type="entry name" value="LYSOZYME-LIKE PROTEIN-RELATED"/>
    <property type="match status" value="1"/>
</dbReference>
<dbReference type="GO" id="GO:0016020">
    <property type="term" value="C:membrane"/>
    <property type="evidence" value="ECO:0007669"/>
    <property type="project" value="InterPro"/>
</dbReference>
<evidence type="ECO:0000256" key="1">
    <source>
        <dbReference type="ARBA" id="ARBA00023224"/>
    </source>
</evidence>
<evidence type="ECO:0000259" key="4">
    <source>
        <dbReference type="PROSITE" id="PS50111"/>
    </source>
</evidence>
<dbReference type="SUPFAM" id="SSF58104">
    <property type="entry name" value="Methyl-accepting chemotaxis protein (MCP) signaling domain"/>
    <property type="match status" value="1"/>
</dbReference>
<dbReference type="EMBL" id="CP116805">
    <property type="protein sequence ID" value="WCL53601.1"/>
    <property type="molecule type" value="Genomic_DNA"/>
</dbReference>
<accession>A0AAE9XR51</accession>
<evidence type="ECO:0000256" key="2">
    <source>
        <dbReference type="ARBA" id="ARBA00029447"/>
    </source>
</evidence>
<dbReference type="GO" id="GO:0007165">
    <property type="term" value="P:signal transduction"/>
    <property type="evidence" value="ECO:0007669"/>
    <property type="project" value="UniProtKB-KW"/>
</dbReference>
<dbReference type="Gene3D" id="1.10.287.950">
    <property type="entry name" value="Methyl-accepting chemotaxis protein"/>
    <property type="match status" value="1"/>
</dbReference>
<dbReference type="SUPFAM" id="SSF46458">
    <property type="entry name" value="Globin-like"/>
    <property type="match status" value="1"/>
</dbReference>
<proteinExistence type="inferred from homology"/>
<keyword evidence="1 3" id="KW-0807">Transducer</keyword>
<dbReference type="Gene3D" id="1.10.490.10">
    <property type="entry name" value="Globins"/>
    <property type="match status" value="1"/>
</dbReference>
<protein>
    <submittedName>
        <fullName evidence="5">Globin-coupled sensor protein</fullName>
    </submittedName>
</protein>
<dbReference type="CDD" id="cd01068">
    <property type="entry name" value="globin_sensor"/>
    <property type="match status" value="1"/>
</dbReference>
<name>A0AAE9XR51_9PROT</name>
<sequence length="444" mass="47019">MIQEVVGTADRSAERLGFFQIDEETRQSLAANGPAILAEVPSILDAFYEHLWKHEETRTILGSRDRIDGLKKKQAEHWAVLFSGRFDQDYWQRAYAIGQAHNRIGLRPNWYIGGYSFVMSALAAVIERVCGASAAMVSKAITRAIMLDLEIAVTTYLDAAAADKQASMLRLVEGLENEANAASEKLAATNRSLQQAIGDVGATIEKMRGGAESVAAASEQASVNVDAVAAATEEMSTSVAEIGRQAEQSRLISDRAVEETDRATSVIGSLGVTAKEIGNVVKLIDDIASQTNLLALNATIEAARAGDAGRGFAVVASEVKSLANETAHATKTIGDQISSIQEAALNVEKVIKAIQSVIGDVKSNADAIAAAVTEQDAVASEISRNIQEAALGTRDVSSHIGNVAEETAQVDDLAGQMETLAASTQETADQIMHDLVAALRKSVA</sequence>
<dbReference type="RefSeq" id="WP_289503113.1">
    <property type="nucleotide sequence ID" value="NZ_CP116805.1"/>
</dbReference>